<dbReference type="Pfam" id="PF17921">
    <property type="entry name" value="Integrase_H2C2"/>
    <property type="match status" value="1"/>
</dbReference>
<dbReference type="Proteomes" id="UP000035680">
    <property type="component" value="Unassembled WGS sequence"/>
</dbReference>
<dbReference type="PANTHER" id="PTHR37984">
    <property type="entry name" value="PROTEIN CBG26694"/>
    <property type="match status" value="1"/>
</dbReference>
<dbReference type="CDD" id="cd00303">
    <property type="entry name" value="retropepsin_like"/>
    <property type="match status" value="1"/>
</dbReference>
<evidence type="ECO:0000313" key="11">
    <source>
        <dbReference type="Proteomes" id="UP000035680"/>
    </source>
</evidence>
<name>A0A0K0FZD3_STRVS</name>
<dbReference type="GO" id="GO:0042575">
    <property type="term" value="C:DNA polymerase complex"/>
    <property type="evidence" value="ECO:0007669"/>
    <property type="project" value="UniProtKB-ARBA"/>
</dbReference>
<dbReference type="InterPro" id="IPR001584">
    <property type="entry name" value="Integrase_cat-core"/>
</dbReference>
<protein>
    <recommendedName>
        <fullName evidence="1">RNA-directed DNA polymerase</fullName>
        <ecNumber evidence="1">2.7.7.49</ecNumber>
    </recommendedName>
</protein>
<dbReference type="GO" id="GO:0004519">
    <property type="term" value="F:endonuclease activity"/>
    <property type="evidence" value="ECO:0007669"/>
    <property type="project" value="UniProtKB-KW"/>
</dbReference>
<dbReference type="InterPro" id="IPR043128">
    <property type="entry name" value="Rev_trsase/Diguanyl_cyclase"/>
</dbReference>
<dbReference type="Pfam" id="PF17919">
    <property type="entry name" value="RT_RNaseH_2"/>
    <property type="match status" value="1"/>
</dbReference>
<evidence type="ECO:0000313" key="12">
    <source>
        <dbReference type="WBParaSite" id="SVE_1781000.1"/>
    </source>
</evidence>
<dbReference type="STRING" id="75913.A0A0K0FZD3"/>
<dbReference type="InterPro" id="IPR041577">
    <property type="entry name" value="RT_RNaseH_2"/>
</dbReference>
<dbReference type="EC" id="2.7.7.49" evidence="1"/>
<dbReference type="InterPro" id="IPR043502">
    <property type="entry name" value="DNA/RNA_pol_sf"/>
</dbReference>
<dbReference type="PROSITE" id="PS50878">
    <property type="entry name" value="RT_POL"/>
    <property type="match status" value="1"/>
</dbReference>
<dbReference type="InterPro" id="IPR021109">
    <property type="entry name" value="Peptidase_aspartic_dom_sf"/>
</dbReference>
<dbReference type="InterPro" id="IPR041588">
    <property type="entry name" value="Integrase_H2C2"/>
</dbReference>
<organism evidence="11 12">
    <name type="scientific">Strongyloides venezuelensis</name>
    <name type="common">Threadworm</name>
    <dbReference type="NCBI Taxonomy" id="75913"/>
    <lineage>
        <taxon>Eukaryota</taxon>
        <taxon>Metazoa</taxon>
        <taxon>Ecdysozoa</taxon>
        <taxon>Nematoda</taxon>
        <taxon>Chromadorea</taxon>
        <taxon>Rhabditida</taxon>
        <taxon>Tylenchina</taxon>
        <taxon>Panagrolaimomorpha</taxon>
        <taxon>Strongyloidoidea</taxon>
        <taxon>Strongyloididae</taxon>
        <taxon>Strongyloides</taxon>
    </lineage>
</organism>
<keyword evidence="4" id="KW-0540">Nuclease</keyword>
<dbReference type="PANTHER" id="PTHR37984:SF5">
    <property type="entry name" value="PROTEIN NYNRIN-LIKE"/>
    <property type="match status" value="1"/>
</dbReference>
<dbReference type="CDD" id="cd09274">
    <property type="entry name" value="RNase_HI_RT_Ty3"/>
    <property type="match status" value="1"/>
</dbReference>
<evidence type="ECO:0000259" key="10">
    <source>
        <dbReference type="PROSITE" id="PS50994"/>
    </source>
</evidence>
<dbReference type="Gene3D" id="2.40.70.10">
    <property type="entry name" value="Acid Proteases"/>
    <property type="match status" value="1"/>
</dbReference>
<dbReference type="GO" id="GO:0003964">
    <property type="term" value="F:RNA-directed DNA polymerase activity"/>
    <property type="evidence" value="ECO:0007669"/>
    <property type="project" value="UniProtKB-EC"/>
</dbReference>
<dbReference type="CDD" id="cd01647">
    <property type="entry name" value="RT_LTR"/>
    <property type="match status" value="1"/>
</dbReference>
<dbReference type="SUPFAM" id="SSF53098">
    <property type="entry name" value="Ribonuclease H-like"/>
    <property type="match status" value="1"/>
</dbReference>
<evidence type="ECO:0000256" key="1">
    <source>
        <dbReference type="ARBA" id="ARBA00012493"/>
    </source>
</evidence>
<keyword evidence="11" id="KW-1185">Reference proteome</keyword>
<dbReference type="GO" id="GO:0003676">
    <property type="term" value="F:nucleic acid binding"/>
    <property type="evidence" value="ECO:0007669"/>
    <property type="project" value="InterPro"/>
</dbReference>
<proteinExistence type="predicted"/>
<keyword evidence="2" id="KW-0808">Transferase</keyword>
<evidence type="ECO:0000259" key="9">
    <source>
        <dbReference type="PROSITE" id="PS50878"/>
    </source>
</evidence>
<feature type="region of interest" description="Disordered" evidence="8">
    <location>
        <begin position="171"/>
        <end position="194"/>
    </location>
</feature>
<dbReference type="FunFam" id="3.30.70.270:FF:000020">
    <property type="entry name" value="Transposon Tf2-6 polyprotein-like Protein"/>
    <property type="match status" value="1"/>
</dbReference>
<sequence length="1569" mass="178235">MLIPLSGCQPIGICRFALSEFPRLYLQNNYDAKKAKHVTLVVVDIKCVALDVFASGYRLGNVFIDSDNNVEHYFDNKAPTFSCAGSQLVHLAGRNETFAEEVSIGTHNADTSLKNIRAKHALYEAGCDKPSSVSQAVPMDPHPSKLTTTTKAPIKMLTERSRTIQVAPSNKNITNSKNKVPTDTNTFPKTVKPNSNAALDGAAVVNSMVSSTTSGYQKIKSSRDECEKKLKEAQELLVQHSGTIQNLREELDRMKREKNNLSNLLRDNEARHQETLRKITEASKSSLSEDIKIASTAFADEQRIREECEQFYANTINHLTDDLSKCKKSISNLQTDKNLVEFEKDTIKTAFEACKKDKNTLSTSLDTCNSDRHSCLTNNKKLINDVNRLDNIIKDKNIKLSEATTKIDTHESQIETELTRCESEIASIKSRVSSSSSLNSIPSADTKSEKELFMIEWAKKIYQLHVGEAITEMPNSIASALTLITAILVKYGFNETVDTLRKRYGSSSNNEIPYTHQLRTISEARPLSGNPIRASRYGVIQNIRSSDTTVKLPVISINIGTNKFNALVDTNASLNVISQDAFGLIPSSHKTMVKPSLKAATVANNDKLVFCGASRLYVEANNKRVQLEFHIVDKLSYDVIIGIPGLHQIFGDELTNRFNHSMPSITNILVKTASKIRVPPRTTKVIHANVHAIPSHDTINCLFVSNPRWKGSDHIMTYYQAGPVIDNKFAVILQNHGANTVLIPANTEIGTLHSIEKVDDNTIRISGDEIIPEDADWEDSLPNYPESHAPLTGEQLMDSISWTNCTLSPKAKELLQEIIWNNRTAFFEYDGNAGLYNGDERLNIELATSELPQRIRPGRRSREIVIEIDKKVEDMLEKGMIEPSQSPYLSRVVLVRKKDMKWRFVVDFRAINKLIKQQSHLIPRIDRLTEEASGHKYYSVFDLKQGFHQIPLDEHSRRIAAFVTHREIYQYKVMPMGLTGSPDKFQDIMNKVLSNILDCYIYLDDILTCSQDEESHIRNIDNILARIAEYNMKITLNKCQFGQKNAQYLGYIIDFNGIHPNSDKVKAITDKREPKTEKEIKSFLGAVSYFRRHIKNFSALVEPLYRVINTYSWTSEQSDAFQALKKALINATVLTPPDHTASYTIYTDASFQGLGAALTQRNKPIAFAFRSLKPAEKNYSIIKLEALGLVYALRQFRPYIYGKHTKVVTDHKPLLALLKNKELTGILQRYQMAIMEYDITIEYLKREDNHVADYLCRTEFNAILLNKGFFEEVFSKNEEFNEYSICYRGKRRVFVPKVLREELLRRFHSRPLLEQHFGFDKIADKFCLIFFWPKMLEDMKRIWQNCEVCWKVKHQSTNLAATNTKTIPKSEDGGSDFIGSKVSDYLKSVSVTHYVSSPHNHTSNAFAERFNRTIHEAIRAQSELSYTDAVYALTYAYNRIKHTSTGYPSCYFILNTSDTFSDDIAVNPSLSGLKDIIQFGRTEFDESQPKRKGKVLFPGMFVMKRVLHKKLNYTSHKNQNIFEGRFKIIKHLHADTYIIQKCFRTGREERVTTDRLKVIPSLSTSSNNT</sequence>
<evidence type="ECO:0000256" key="7">
    <source>
        <dbReference type="SAM" id="Coils"/>
    </source>
</evidence>
<evidence type="ECO:0000256" key="4">
    <source>
        <dbReference type="ARBA" id="ARBA00022722"/>
    </source>
</evidence>
<feature type="coiled-coil region" evidence="7">
    <location>
        <begin position="216"/>
        <end position="271"/>
    </location>
</feature>
<evidence type="ECO:0000256" key="3">
    <source>
        <dbReference type="ARBA" id="ARBA00022695"/>
    </source>
</evidence>
<dbReference type="Gene3D" id="3.10.10.10">
    <property type="entry name" value="HIV Type 1 Reverse Transcriptase, subunit A, domain 1"/>
    <property type="match status" value="1"/>
</dbReference>
<dbReference type="Pfam" id="PF00078">
    <property type="entry name" value="RVT_1"/>
    <property type="match status" value="1"/>
</dbReference>
<evidence type="ECO:0000256" key="6">
    <source>
        <dbReference type="ARBA" id="ARBA00023268"/>
    </source>
</evidence>
<keyword evidence="3" id="KW-0548">Nucleotidyltransferase</keyword>
<dbReference type="InterPro" id="IPR000477">
    <property type="entry name" value="RT_dom"/>
</dbReference>
<dbReference type="Gene3D" id="3.30.70.270">
    <property type="match status" value="2"/>
</dbReference>
<evidence type="ECO:0000256" key="2">
    <source>
        <dbReference type="ARBA" id="ARBA00022679"/>
    </source>
</evidence>
<keyword evidence="5" id="KW-0378">Hydrolase</keyword>
<accession>A0A0K0FZD3</accession>
<dbReference type="SUPFAM" id="SSF50630">
    <property type="entry name" value="Acid proteases"/>
    <property type="match status" value="1"/>
</dbReference>
<dbReference type="InterPro" id="IPR012337">
    <property type="entry name" value="RNaseH-like_sf"/>
</dbReference>
<dbReference type="InterPro" id="IPR050951">
    <property type="entry name" value="Retrovirus_Pol_polyprotein"/>
</dbReference>
<dbReference type="Gene3D" id="3.30.420.10">
    <property type="entry name" value="Ribonuclease H-like superfamily/Ribonuclease H"/>
    <property type="match status" value="1"/>
</dbReference>
<keyword evidence="6" id="KW-0511">Multifunctional enzyme</keyword>
<reference evidence="11" key="1">
    <citation type="submission" date="2014-07" db="EMBL/GenBank/DDBJ databases">
        <authorList>
            <person name="Martin A.A"/>
            <person name="De Silva N."/>
        </authorList>
    </citation>
    <scope>NUCLEOTIDE SEQUENCE</scope>
</reference>
<dbReference type="Gene3D" id="1.10.340.70">
    <property type="match status" value="1"/>
</dbReference>
<dbReference type="InterPro" id="IPR036397">
    <property type="entry name" value="RNaseH_sf"/>
</dbReference>
<reference evidence="12" key="2">
    <citation type="submission" date="2015-08" db="UniProtKB">
        <authorList>
            <consortium name="WormBaseParasite"/>
        </authorList>
    </citation>
    <scope>IDENTIFICATION</scope>
</reference>
<evidence type="ECO:0000256" key="5">
    <source>
        <dbReference type="ARBA" id="ARBA00022759"/>
    </source>
</evidence>
<feature type="domain" description="Integrase catalytic" evidence="10">
    <location>
        <begin position="1372"/>
        <end position="1476"/>
    </location>
</feature>
<keyword evidence="7" id="KW-0175">Coiled coil</keyword>
<keyword evidence="5" id="KW-0255">Endonuclease</keyword>
<dbReference type="PROSITE" id="PS50994">
    <property type="entry name" value="INTEGRASE"/>
    <property type="match status" value="1"/>
</dbReference>
<dbReference type="GO" id="GO:0015074">
    <property type="term" value="P:DNA integration"/>
    <property type="evidence" value="ECO:0007669"/>
    <property type="project" value="InterPro"/>
</dbReference>
<dbReference type="SUPFAM" id="SSF56672">
    <property type="entry name" value="DNA/RNA polymerases"/>
    <property type="match status" value="1"/>
</dbReference>
<evidence type="ECO:0000256" key="8">
    <source>
        <dbReference type="SAM" id="MobiDB-lite"/>
    </source>
</evidence>
<dbReference type="WBParaSite" id="SVE_1781000.1">
    <property type="protein sequence ID" value="SVE_1781000.1"/>
    <property type="gene ID" value="SVE_1781000"/>
</dbReference>
<feature type="domain" description="Reverse transcriptase" evidence="9">
    <location>
        <begin position="876"/>
        <end position="1053"/>
    </location>
</feature>